<name>A0A0V8CKR5_LACLL</name>
<evidence type="ECO:0000313" key="2">
    <source>
        <dbReference type="EMBL" id="KSU01800.1"/>
    </source>
</evidence>
<organism evidence="2 3">
    <name type="scientific">Lactococcus lactis subsp. lactis</name>
    <name type="common">Streptococcus lactis</name>
    <dbReference type="NCBI Taxonomy" id="1360"/>
    <lineage>
        <taxon>Bacteria</taxon>
        <taxon>Bacillati</taxon>
        <taxon>Bacillota</taxon>
        <taxon>Bacilli</taxon>
        <taxon>Lactobacillales</taxon>
        <taxon>Streptococcaceae</taxon>
        <taxon>Lactococcus</taxon>
    </lineage>
</organism>
<sequence length="240" mass="28274">MAYWSTFWTAIGSIVGAFVLVVTVYQLRVQSKRQNDLDERQKKIEERESYQIELNIKQSLFERRISSWNILSGLLSTTEEMSYSSGKTDIYPLFMYIDLTNNSYLESIQGALGGMDATNREWRKNEKVQNDFLKKLNEIDNFSKEITLLFSGNEIEELKKFVNMYRKLLKKLRSDQIILDAIRQDVINDGQDFDNLIKITKFEERGKKSQEKFESLKAIAREIKNKDLMNQLFNEIKFTK</sequence>
<dbReference type="EMBL" id="LKLN01000088">
    <property type="protein sequence ID" value="KSU01800.1"/>
    <property type="molecule type" value="Genomic_DNA"/>
</dbReference>
<reference evidence="3" key="1">
    <citation type="submission" date="2015-10" db="EMBL/GenBank/DDBJ databases">
        <title>Draft Genome Sequences of 11 Lactococcus lactis subspecies cremoris strains.</title>
        <authorList>
            <person name="Wels M."/>
            <person name="Backus L."/>
            <person name="Boekhorst J."/>
            <person name="Dijkstra A."/>
            <person name="Beerthuizen M."/>
            <person name="Kelly W."/>
            <person name="Siezen R."/>
            <person name="Bachmann H."/>
            <person name="Van Hijum S."/>
        </authorList>
    </citation>
    <scope>NUCLEOTIDE SEQUENCE [LARGE SCALE GENOMIC DNA]</scope>
    <source>
        <strain evidence="3">KF282</strain>
    </source>
</reference>
<evidence type="ECO:0000313" key="3">
    <source>
        <dbReference type="Proteomes" id="UP000053058"/>
    </source>
</evidence>
<proteinExistence type="predicted"/>
<gene>
    <name evidence="2" type="ORF">KF282_2504</name>
</gene>
<comment type="caution">
    <text evidence="2">The sequence shown here is derived from an EMBL/GenBank/DDBJ whole genome shotgun (WGS) entry which is preliminary data.</text>
</comment>
<protein>
    <submittedName>
        <fullName evidence="2">Uncharacterized protein</fullName>
    </submittedName>
</protein>
<keyword evidence="1" id="KW-1133">Transmembrane helix</keyword>
<dbReference type="Proteomes" id="UP000053058">
    <property type="component" value="Unassembled WGS sequence"/>
</dbReference>
<accession>A0A0V8CKR5</accession>
<feature type="transmembrane region" description="Helical" evidence="1">
    <location>
        <begin position="6"/>
        <end position="25"/>
    </location>
</feature>
<evidence type="ECO:0000256" key="1">
    <source>
        <dbReference type="SAM" id="Phobius"/>
    </source>
</evidence>
<dbReference type="PATRIC" id="fig|1360.105.peg.1593"/>
<keyword evidence="1" id="KW-0812">Transmembrane</keyword>
<keyword evidence="1" id="KW-0472">Membrane</keyword>
<dbReference type="AlphaFoldDB" id="A0A0V8CKR5"/>